<dbReference type="Proteomes" id="UP000232196">
    <property type="component" value="Unassembled WGS sequence"/>
</dbReference>
<feature type="domain" description="ABC transmembrane type-1" evidence="8">
    <location>
        <begin position="86"/>
        <end position="282"/>
    </location>
</feature>
<dbReference type="RefSeq" id="WP_100705619.1">
    <property type="nucleotide sequence ID" value="NZ_NPDL01000002.1"/>
</dbReference>
<dbReference type="Gene3D" id="1.10.3720.10">
    <property type="entry name" value="MetI-like"/>
    <property type="match status" value="1"/>
</dbReference>
<keyword evidence="4 7" id="KW-0812">Transmembrane</keyword>
<evidence type="ECO:0000256" key="1">
    <source>
        <dbReference type="ARBA" id="ARBA00004651"/>
    </source>
</evidence>
<keyword evidence="3" id="KW-1003">Cell membrane</keyword>
<feature type="transmembrane region" description="Helical" evidence="7">
    <location>
        <begin position="125"/>
        <end position="153"/>
    </location>
</feature>
<evidence type="ECO:0000313" key="9">
    <source>
        <dbReference type="EMBL" id="PJZ26824.1"/>
    </source>
</evidence>
<keyword evidence="6 7" id="KW-0472">Membrane</keyword>
<evidence type="ECO:0000313" key="10">
    <source>
        <dbReference type="Proteomes" id="UP000232196"/>
    </source>
</evidence>
<name>A0A2M9XGP5_9LEPT</name>
<evidence type="ECO:0000256" key="2">
    <source>
        <dbReference type="ARBA" id="ARBA00022448"/>
    </source>
</evidence>
<dbReference type="InterPro" id="IPR035906">
    <property type="entry name" value="MetI-like_sf"/>
</dbReference>
<reference evidence="9 10" key="1">
    <citation type="submission" date="2017-07" db="EMBL/GenBank/DDBJ databases">
        <title>Leptospira spp. isolated from tropical soils.</title>
        <authorList>
            <person name="Thibeaux R."/>
            <person name="Iraola G."/>
            <person name="Ferres I."/>
            <person name="Bierque E."/>
            <person name="Girault D."/>
            <person name="Soupe-Gilbert M.-E."/>
            <person name="Picardeau M."/>
            <person name="Goarant C."/>
        </authorList>
    </citation>
    <scope>NUCLEOTIDE SEQUENCE [LARGE SCALE GENOMIC DNA]</scope>
    <source>
        <strain evidence="9 10">MCA1-C-A1</strain>
    </source>
</reference>
<dbReference type="EMBL" id="NPDN01000002">
    <property type="protein sequence ID" value="PJZ26824.1"/>
    <property type="molecule type" value="Genomic_DNA"/>
</dbReference>
<dbReference type="GO" id="GO:0055085">
    <property type="term" value="P:transmembrane transport"/>
    <property type="evidence" value="ECO:0007669"/>
    <property type="project" value="InterPro"/>
</dbReference>
<proteinExistence type="inferred from homology"/>
<comment type="similarity">
    <text evidence="7">Belongs to the binding-protein-dependent transport system permease family.</text>
</comment>
<feature type="transmembrane region" description="Helical" evidence="7">
    <location>
        <begin position="7"/>
        <end position="25"/>
    </location>
</feature>
<feature type="transmembrane region" description="Helical" evidence="7">
    <location>
        <begin position="216"/>
        <end position="242"/>
    </location>
</feature>
<feature type="transmembrane region" description="Helical" evidence="7">
    <location>
        <begin position="165"/>
        <end position="185"/>
    </location>
</feature>
<evidence type="ECO:0000256" key="7">
    <source>
        <dbReference type="RuleBase" id="RU363032"/>
    </source>
</evidence>
<dbReference type="PANTHER" id="PTHR43163:SF6">
    <property type="entry name" value="DIPEPTIDE TRANSPORT SYSTEM PERMEASE PROTEIN DPPB-RELATED"/>
    <property type="match status" value="1"/>
</dbReference>
<dbReference type="Pfam" id="PF00528">
    <property type="entry name" value="BPD_transp_1"/>
    <property type="match status" value="1"/>
</dbReference>
<gene>
    <name evidence="9" type="ORF">CH357_04880</name>
</gene>
<dbReference type="GO" id="GO:0005886">
    <property type="term" value="C:plasma membrane"/>
    <property type="evidence" value="ECO:0007669"/>
    <property type="project" value="UniProtKB-SubCell"/>
</dbReference>
<comment type="subcellular location">
    <subcellularLocation>
        <location evidence="1 7">Cell membrane</location>
        <topology evidence="1 7">Multi-pass membrane protein</topology>
    </subcellularLocation>
</comment>
<dbReference type="SUPFAM" id="SSF161098">
    <property type="entry name" value="MetI-like"/>
    <property type="match status" value="1"/>
</dbReference>
<evidence type="ECO:0000256" key="3">
    <source>
        <dbReference type="ARBA" id="ARBA00022475"/>
    </source>
</evidence>
<evidence type="ECO:0000256" key="6">
    <source>
        <dbReference type="ARBA" id="ARBA00023136"/>
    </source>
</evidence>
<dbReference type="InterPro" id="IPR000515">
    <property type="entry name" value="MetI-like"/>
</dbReference>
<dbReference type="PANTHER" id="PTHR43163">
    <property type="entry name" value="DIPEPTIDE TRANSPORT SYSTEM PERMEASE PROTEIN DPPB-RELATED"/>
    <property type="match status" value="1"/>
</dbReference>
<dbReference type="AlphaFoldDB" id="A0A2M9XGP5"/>
<keyword evidence="10" id="KW-1185">Reference proteome</keyword>
<organism evidence="9 10">
    <name type="scientific">Leptospira hartskeerlii</name>
    <dbReference type="NCBI Taxonomy" id="2023177"/>
    <lineage>
        <taxon>Bacteria</taxon>
        <taxon>Pseudomonadati</taxon>
        <taxon>Spirochaetota</taxon>
        <taxon>Spirochaetia</taxon>
        <taxon>Leptospirales</taxon>
        <taxon>Leptospiraceae</taxon>
        <taxon>Leptospira</taxon>
    </lineage>
</organism>
<protein>
    <submittedName>
        <fullName evidence="9">ABC transporter permease</fullName>
    </submittedName>
</protein>
<dbReference type="PROSITE" id="PS50928">
    <property type="entry name" value="ABC_TM1"/>
    <property type="match status" value="1"/>
</dbReference>
<comment type="caution">
    <text evidence="9">The sequence shown here is derived from an EMBL/GenBank/DDBJ whole genome shotgun (WGS) entry which is preliminary data.</text>
</comment>
<sequence length="300" mass="33313">MLEEAKRFLIFAVFLSAISVFFSQLRSLNKEFLEADSGIQVQDSVDKSTNTGFVKEYLKFWKGLVSFDLGETESGDPVLSHILSRFWPTLHLAGFAVLTGTFFSVFLALVSLLPRFGFVGKVFGFISQLILSTPVFVVSVFLLVFFFLVLGWLPPGGYEPGNTAYVILPGSALGSRVFARLFIFAHQLAGTEKKSAYTNVLKTRGYSENRILFRHILLKVSPVLLILILLDLSSLLSGAIVVEEIFFFPGIGKSMYHAIRTMDSALLSALLFYSGTVFYILTRVSERVRDNLLGWEAGAA</sequence>
<keyword evidence="5 7" id="KW-1133">Transmembrane helix</keyword>
<evidence type="ECO:0000256" key="4">
    <source>
        <dbReference type="ARBA" id="ARBA00022692"/>
    </source>
</evidence>
<feature type="transmembrane region" description="Helical" evidence="7">
    <location>
        <begin position="262"/>
        <end position="281"/>
    </location>
</feature>
<dbReference type="OrthoDB" id="322759at2"/>
<evidence type="ECO:0000259" key="8">
    <source>
        <dbReference type="PROSITE" id="PS50928"/>
    </source>
</evidence>
<keyword evidence="2 7" id="KW-0813">Transport</keyword>
<accession>A0A2M9XGP5</accession>
<feature type="transmembrane region" description="Helical" evidence="7">
    <location>
        <begin position="92"/>
        <end position="113"/>
    </location>
</feature>
<evidence type="ECO:0000256" key="5">
    <source>
        <dbReference type="ARBA" id="ARBA00022989"/>
    </source>
</evidence>